<dbReference type="PROSITE" id="PS51257">
    <property type="entry name" value="PROKAR_LIPOPROTEIN"/>
    <property type="match status" value="1"/>
</dbReference>
<protein>
    <recommendedName>
        <fullName evidence="6">C-type lysozyme inhibitor domain-containing protein</fullName>
    </recommendedName>
</protein>
<keyword evidence="8" id="KW-1185">Reference proteome</keyword>
<evidence type="ECO:0000256" key="5">
    <source>
        <dbReference type="SAM" id="SignalP"/>
    </source>
</evidence>
<name>A0A7U7I940_9GAMM</name>
<reference evidence="7 8" key="1">
    <citation type="submission" date="2020-08" db="EMBL/GenBank/DDBJ databases">
        <authorList>
            <person name="Criscuolo A."/>
        </authorList>
    </citation>
    <scope>NUCLEOTIDE SEQUENCE [LARGE SCALE GENOMIC DNA]</scope>
    <source>
        <strain evidence="7">CIP111764</strain>
    </source>
</reference>
<feature type="domain" description="C-type lysozyme inhibitor" evidence="6">
    <location>
        <begin position="33"/>
        <end position="100"/>
    </location>
</feature>
<accession>A0A7U7I940</accession>
<evidence type="ECO:0000313" key="7">
    <source>
        <dbReference type="EMBL" id="CAD5107331.1"/>
    </source>
</evidence>
<evidence type="ECO:0000313" key="8">
    <source>
        <dbReference type="Proteomes" id="UP000583387"/>
    </source>
</evidence>
<feature type="chain" id="PRO_5031413875" description="C-type lysozyme inhibitor domain-containing protein" evidence="5">
    <location>
        <begin position="21"/>
        <end position="109"/>
    </location>
</feature>
<dbReference type="InterPro" id="IPR018660">
    <property type="entry name" value="MliC"/>
</dbReference>
<keyword evidence="4" id="KW-0449">Lipoprotein</keyword>
<evidence type="ECO:0000256" key="1">
    <source>
        <dbReference type="ARBA" id="ARBA00022729"/>
    </source>
</evidence>
<evidence type="ECO:0000259" key="6">
    <source>
        <dbReference type="Pfam" id="PF09864"/>
    </source>
</evidence>
<organism evidence="7 8">
    <name type="scientific">Zestomonas carbonaria</name>
    <dbReference type="NCBI Taxonomy" id="2762745"/>
    <lineage>
        <taxon>Bacteria</taxon>
        <taxon>Pseudomonadati</taxon>
        <taxon>Pseudomonadota</taxon>
        <taxon>Gammaproteobacteria</taxon>
        <taxon>Pseudomonadales</taxon>
        <taxon>Pseudomonadaceae</taxon>
        <taxon>Zestomonas</taxon>
    </lineage>
</organism>
<sequence length="109" mass="11895">MKAWIGLIALLMLGACSSSSVPPEETEGGWTRWVCDSKAEVLWRFADDSRDVVDLRLGGSDMVHRLHQGPAGSGAFYSDNVIAFHTKGEEGLVYWVNNDDLIGRGCQAP</sequence>
<dbReference type="SUPFAM" id="SSF141488">
    <property type="entry name" value="YdhA-like"/>
    <property type="match status" value="1"/>
</dbReference>
<evidence type="ECO:0000256" key="2">
    <source>
        <dbReference type="ARBA" id="ARBA00023136"/>
    </source>
</evidence>
<dbReference type="EMBL" id="CAJFCI010000032">
    <property type="protein sequence ID" value="CAD5107331.1"/>
    <property type="molecule type" value="Genomic_DNA"/>
</dbReference>
<dbReference type="Gene3D" id="2.40.128.200">
    <property type="match status" value="1"/>
</dbReference>
<feature type="signal peptide" evidence="5">
    <location>
        <begin position="1"/>
        <end position="20"/>
    </location>
</feature>
<dbReference type="InterPro" id="IPR036328">
    <property type="entry name" value="MliC_sf"/>
</dbReference>
<evidence type="ECO:0000256" key="4">
    <source>
        <dbReference type="ARBA" id="ARBA00023288"/>
    </source>
</evidence>
<gene>
    <name evidence="7" type="ORF">PSEWESI4_01602</name>
</gene>
<dbReference type="RefSeq" id="WP_187670680.1">
    <property type="nucleotide sequence ID" value="NZ_CAJFCI010000032.1"/>
</dbReference>
<evidence type="ECO:0000256" key="3">
    <source>
        <dbReference type="ARBA" id="ARBA00023139"/>
    </source>
</evidence>
<proteinExistence type="predicted"/>
<keyword evidence="3" id="KW-0564">Palmitate</keyword>
<keyword evidence="2" id="KW-0472">Membrane</keyword>
<keyword evidence="1 5" id="KW-0732">Signal</keyword>
<comment type="caution">
    <text evidence="7">The sequence shown here is derived from an EMBL/GenBank/DDBJ whole genome shotgun (WGS) entry which is preliminary data.</text>
</comment>
<dbReference type="Pfam" id="PF09864">
    <property type="entry name" value="MliC"/>
    <property type="match status" value="1"/>
</dbReference>
<dbReference type="AlphaFoldDB" id="A0A7U7I940"/>
<dbReference type="Proteomes" id="UP000583387">
    <property type="component" value="Unassembled WGS sequence"/>
</dbReference>